<dbReference type="PANTHER" id="PTHR20859">
    <property type="entry name" value="INTERFERON/INTERLEUKIN RECEPTOR"/>
    <property type="match status" value="1"/>
</dbReference>
<feature type="region of interest" description="Disordered" evidence="1">
    <location>
        <begin position="330"/>
        <end position="351"/>
    </location>
</feature>
<dbReference type="CTD" id="163702"/>
<feature type="domain" description="Fibronectin type-III" evidence="4">
    <location>
        <begin position="27"/>
        <end position="128"/>
    </location>
</feature>
<evidence type="ECO:0000256" key="1">
    <source>
        <dbReference type="SAM" id="MobiDB-lite"/>
    </source>
</evidence>
<evidence type="ECO:0000256" key="2">
    <source>
        <dbReference type="SAM" id="Phobius"/>
    </source>
</evidence>
<accession>A0A6P9BMD2</accession>
<evidence type="ECO:0000313" key="6">
    <source>
        <dbReference type="RefSeq" id="XP_034269361.1"/>
    </source>
</evidence>
<dbReference type="GO" id="GO:0005886">
    <property type="term" value="C:plasma membrane"/>
    <property type="evidence" value="ECO:0007669"/>
    <property type="project" value="TreeGrafter"/>
</dbReference>
<dbReference type="RefSeq" id="XP_034269361.1">
    <property type="nucleotide sequence ID" value="XM_034413470.2"/>
</dbReference>
<dbReference type="InterPro" id="IPR003961">
    <property type="entry name" value="FN3_dom"/>
</dbReference>
<evidence type="ECO:0000259" key="4">
    <source>
        <dbReference type="PROSITE" id="PS50853"/>
    </source>
</evidence>
<feature type="transmembrane region" description="Helical" evidence="2">
    <location>
        <begin position="251"/>
        <end position="273"/>
    </location>
</feature>
<keyword evidence="5" id="KW-1185">Reference proteome</keyword>
<dbReference type="KEGG" id="pgut:117663362"/>
<name>A0A6P9BMD2_PANGU</name>
<evidence type="ECO:0000313" key="5">
    <source>
        <dbReference type="Proteomes" id="UP001652622"/>
    </source>
</evidence>
<dbReference type="SUPFAM" id="SSF49265">
    <property type="entry name" value="Fibronectin type III"/>
    <property type="match status" value="1"/>
</dbReference>
<proteinExistence type="predicted"/>
<dbReference type="Pfam" id="PF01108">
    <property type="entry name" value="Tissue_fac"/>
    <property type="match status" value="1"/>
</dbReference>
<feature type="region of interest" description="Disordered" evidence="1">
    <location>
        <begin position="538"/>
        <end position="560"/>
    </location>
</feature>
<dbReference type="Proteomes" id="UP001652622">
    <property type="component" value="Unplaced"/>
</dbReference>
<dbReference type="GO" id="GO:0004896">
    <property type="term" value="F:cytokine receptor activity"/>
    <property type="evidence" value="ECO:0007669"/>
    <property type="project" value="TreeGrafter"/>
</dbReference>
<reference evidence="6" key="1">
    <citation type="submission" date="2025-08" db="UniProtKB">
        <authorList>
            <consortium name="RefSeq"/>
        </authorList>
    </citation>
    <scope>IDENTIFICATION</scope>
    <source>
        <tissue evidence="6">Blood</tissue>
    </source>
</reference>
<organism evidence="5 6">
    <name type="scientific">Pantherophis guttatus</name>
    <name type="common">Corn snake</name>
    <name type="synonym">Elaphe guttata</name>
    <dbReference type="NCBI Taxonomy" id="94885"/>
    <lineage>
        <taxon>Eukaryota</taxon>
        <taxon>Metazoa</taxon>
        <taxon>Chordata</taxon>
        <taxon>Craniata</taxon>
        <taxon>Vertebrata</taxon>
        <taxon>Euteleostomi</taxon>
        <taxon>Lepidosauria</taxon>
        <taxon>Squamata</taxon>
        <taxon>Bifurcata</taxon>
        <taxon>Unidentata</taxon>
        <taxon>Episquamata</taxon>
        <taxon>Toxicofera</taxon>
        <taxon>Serpentes</taxon>
        <taxon>Colubroidea</taxon>
        <taxon>Colubridae</taxon>
        <taxon>Colubrinae</taxon>
        <taxon>Pantherophis</taxon>
    </lineage>
</organism>
<feature type="signal peptide" evidence="3">
    <location>
        <begin position="1"/>
        <end position="22"/>
    </location>
</feature>
<feature type="compositionally biased region" description="Polar residues" evidence="1">
    <location>
        <begin position="538"/>
        <end position="548"/>
    </location>
</feature>
<gene>
    <name evidence="6" type="primary">IFNLR1</name>
</gene>
<dbReference type="OMA" id="EHTHYMG"/>
<keyword evidence="2" id="KW-1133">Transmembrane helix</keyword>
<feature type="chain" id="PRO_5027670871" evidence="3">
    <location>
        <begin position="23"/>
        <end position="560"/>
    </location>
</feature>
<dbReference type="PROSITE" id="PS50853">
    <property type="entry name" value="FN3"/>
    <property type="match status" value="1"/>
</dbReference>
<dbReference type="InterPro" id="IPR050650">
    <property type="entry name" value="Type-II_Cytokine-TF_Rcpt"/>
</dbReference>
<keyword evidence="6" id="KW-0675">Receptor</keyword>
<sequence length="560" mass="63828">MPAVGFSVLLLMFFAPFQPIQGEDLRPPQNITFVSKDYSLFVKWSPPDGSPPGVSYTVLWMDPFDRHWEEVQHCRNITETICNITCVFQEPSNRYWVKVEAQSRIGAGFSPSAPEIIDYILQVQLAPPVLRANYTRNILGVNVSFTYPSCMKDVFEHLTYDLEIWRVGFQELELENDVTLISPLLQKTFEDTHEPSVEINTTDWLSGEHCLRARTSFRNGDRKRSNFSEPLCLWLHEEGAGGVKVGKWENVAIPLLAILVTGVVMLLFFYWYYKHMSEQVEMPSALDFSKYQHPKNLLKFDERKLTEKNNHFILEQKIAPALLTLSMDSLSKESEESDDDEDDSSSRIPYTETLRFQKNDENCSRVGTFPTCYDSSSGSGDSQLSGESWPAARTSRPFFTAEWMTTDASSGLLEKTFLSEDSIMDESVSFADDFSAAGREDQEITNRDIDFLNKLMFSESHDFHFSTGLEIRTGGVQCRSICASLKNSQTSLCSEPEGQVIDEWRCENDSSNCEAHQLEKSMLDVSCKDRVENGEWVENNTLKSTGHNDQPRQGHYISRT</sequence>
<keyword evidence="2" id="KW-0812">Transmembrane</keyword>
<dbReference type="CDD" id="cd00063">
    <property type="entry name" value="FN3"/>
    <property type="match status" value="1"/>
</dbReference>
<keyword evidence="3" id="KW-0732">Signal</keyword>
<dbReference type="InterPro" id="IPR013783">
    <property type="entry name" value="Ig-like_fold"/>
</dbReference>
<dbReference type="Gene3D" id="2.60.40.10">
    <property type="entry name" value="Immunoglobulins"/>
    <property type="match status" value="2"/>
</dbReference>
<dbReference type="InParanoid" id="A0A6P9BMD2"/>
<protein>
    <submittedName>
        <fullName evidence="6">Interferon lambda receptor 1 isoform X1</fullName>
    </submittedName>
</protein>
<evidence type="ECO:0000256" key="3">
    <source>
        <dbReference type="SAM" id="SignalP"/>
    </source>
</evidence>
<dbReference type="GeneID" id="117663362"/>
<dbReference type="AlphaFoldDB" id="A0A6P9BMD2"/>
<keyword evidence="2" id="KW-0472">Membrane</keyword>
<dbReference type="PANTHER" id="PTHR20859:SF55">
    <property type="entry name" value="INTERFERON LAMBDA RECEPTOR 1"/>
    <property type="match status" value="1"/>
</dbReference>
<dbReference type="InterPro" id="IPR036116">
    <property type="entry name" value="FN3_sf"/>
</dbReference>